<sequence>MIRILHRIKRFLRDKAVAVKNAIVGAAAVGLLRTTRRFDAEKTGDFFAKITRTIGPWWREHRVARANLTAAFPEKSPDEIEQILSGVWDNLGRIGAEFAHLDHIWKYDPATPETNSVEFTPQTEALFQELKNDGKGALIFASHLGNWELPALAAATHGLDSAVLFRRPNIAAADRAVQELRSVNMGEMIATTHDAPIKLAAALQRGVHIGMLVDQHFGRGVDVMFFGRKVKANPLLARLVRQIDCPVHGVRVVRLPNRRFRVDLTERIEPARDASGDVDIKGTMQRVTSVIEGWVREHPEQWLWLHRRWR</sequence>
<dbReference type="Proteomes" id="UP000254343">
    <property type="component" value="Unassembled WGS sequence"/>
</dbReference>
<comment type="subcellular location">
    <subcellularLocation>
        <location evidence="1">Cell inner membrane</location>
    </subcellularLocation>
</comment>
<dbReference type="InterPro" id="IPR004960">
    <property type="entry name" value="LipA_acyltrans"/>
</dbReference>
<evidence type="ECO:0000256" key="4">
    <source>
        <dbReference type="ARBA" id="ARBA00022679"/>
    </source>
</evidence>
<dbReference type="GO" id="GO:0016746">
    <property type="term" value="F:acyltransferase activity"/>
    <property type="evidence" value="ECO:0007669"/>
    <property type="project" value="UniProtKB-KW"/>
</dbReference>
<dbReference type="RefSeq" id="WP_002716193.1">
    <property type="nucleotide sequence ID" value="NZ_UFSI01000001.1"/>
</dbReference>
<evidence type="ECO:0000256" key="5">
    <source>
        <dbReference type="ARBA" id="ARBA00023136"/>
    </source>
</evidence>
<keyword evidence="4 7" id="KW-0808">Transferase</keyword>
<proteinExistence type="predicted"/>
<evidence type="ECO:0000256" key="1">
    <source>
        <dbReference type="ARBA" id="ARBA00004533"/>
    </source>
</evidence>
<evidence type="ECO:0000256" key="3">
    <source>
        <dbReference type="ARBA" id="ARBA00022519"/>
    </source>
</evidence>
<accession>A0A380W8T1</accession>
<protein>
    <submittedName>
        <fullName evidence="7">Lipid A biosynthesis lauroyl acyltransferase</fullName>
    </submittedName>
</protein>
<keyword evidence="5" id="KW-0472">Membrane</keyword>
<dbReference type="EMBL" id="UIGB01000001">
    <property type="protein sequence ID" value="SUU85368.1"/>
    <property type="molecule type" value="Genomic_DNA"/>
</dbReference>
<keyword evidence="3" id="KW-0997">Cell inner membrane</keyword>
<dbReference type="GO" id="GO:0009247">
    <property type="term" value="P:glycolipid biosynthetic process"/>
    <property type="evidence" value="ECO:0007669"/>
    <property type="project" value="UniProtKB-ARBA"/>
</dbReference>
<dbReference type="PANTHER" id="PTHR30606:SF9">
    <property type="entry name" value="LIPID A BIOSYNTHESIS LAUROYLTRANSFERASE"/>
    <property type="match status" value="1"/>
</dbReference>
<dbReference type="CDD" id="cd07984">
    <property type="entry name" value="LPLAT_LABLAT-like"/>
    <property type="match status" value="1"/>
</dbReference>
<evidence type="ECO:0000313" key="7">
    <source>
        <dbReference type="EMBL" id="SUU85368.1"/>
    </source>
</evidence>
<reference evidence="7 8" key="1">
    <citation type="submission" date="2018-06" db="EMBL/GenBank/DDBJ databases">
        <authorList>
            <consortium name="Pathogen Informatics"/>
            <person name="Doyle S."/>
        </authorList>
    </citation>
    <scope>NUCLEOTIDE SEQUENCE [LARGE SCALE GENOMIC DNA]</scope>
    <source>
        <strain evidence="7 8">NCTC12722</strain>
    </source>
</reference>
<dbReference type="AlphaFoldDB" id="A0A380W8T1"/>
<evidence type="ECO:0000256" key="6">
    <source>
        <dbReference type="ARBA" id="ARBA00023315"/>
    </source>
</evidence>
<dbReference type="Pfam" id="PF03279">
    <property type="entry name" value="Lip_A_acyltrans"/>
    <property type="match status" value="1"/>
</dbReference>
<dbReference type="NCBIfam" id="NF005120">
    <property type="entry name" value="PRK06553.1"/>
    <property type="match status" value="1"/>
</dbReference>
<dbReference type="OrthoDB" id="9801955at2"/>
<evidence type="ECO:0000256" key="2">
    <source>
        <dbReference type="ARBA" id="ARBA00022475"/>
    </source>
</evidence>
<keyword evidence="6 7" id="KW-0012">Acyltransferase</keyword>
<dbReference type="GO" id="GO:0005886">
    <property type="term" value="C:plasma membrane"/>
    <property type="evidence" value="ECO:0007669"/>
    <property type="project" value="UniProtKB-SubCell"/>
</dbReference>
<gene>
    <name evidence="7" type="ORF">NCTC12722_02580</name>
</gene>
<dbReference type="PANTHER" id="PTHR30606">
    <property type="entry name" value="LIPID A BIOSYNTHESIS LAUROYL ACYLTRANSFERASE"/>
    <property type="match status" value="1"/>
</dbReference>
<name>A0A380W8T1_AFIFE</name>
<evidence type="ECO:0000313" key="8">
    <source>
        <dbReference type="Proteomes" id="UP000254343"/>
    </source>
</evidence>
<organism evidence="7 8">
    <name type="scientific">Afipia felis</name>
    <name type="common">Cat scratch disease bacillus</name>
    <dbReference type="NCBI Taxonomy" id="1035"/>
    <lineage>
        <taxon>Bacteria</taxon>
        <taxon>Pseudomonadati</taxon>
        <taxon>Pseudomonadota</taxon>
        <taxon>Alphaproteobacteria</taxon>
        <taxon>Hyphomicrobiales</taxon>
        <taxon>Nitrobacteraceae</taxon>
        <taxon>Afipia</taxon>
    </lineage>
</organism>
<keyword evidence="2" id="KW-1003">Cell membrane</keyword>